<proteinExistence type="predicted"/>
<evidence type="ECO:0000313" key="1">
    <source>
        <dbReference type="EMBL" id="KAJ1680307.1"/>
    </source>
</evidence>
<dbReference type="EMBL" id="JAMZIH010000008">
    <property type="protein sequence ID" value="KAJ1680307.1"/>
    <property type="molecule type" value="Genomic_DNA"/>
</dbReference>
<sequence>MAGILYYASKALGDKLGELQREAWVERKAREKFEENQKDCLFTVLSLMPELSERLFERVDVDVLISELRSLANKPATPGPDATYYNEDTPYYTPFSAPEPVLARTKVEIWEDIKSKSFVRTISSSYLLVFLTLFVHIQLNVVGRYTYIDSVVTQFESNADESKASLLAPSCIDFEDQHHYLLLSWWLLNRGWRILLKDVRGSVNQVIANLPLKKRITHRELSKYIDQVRAGVESSLDFINLYHYFLPVSDEELSEFLALNGLAPDLVINKTFNKLIHQTRDVLESSDFRSVLGGCLNAVFGQFLQTVKESFPPADVPPTPSTPLTTETKGDSLRNESLDKVVEEFEAFSVQPEPKVAVAQLLPRISRESNVILSSSQNLYLNVSV</sequence>
<name>A0ACC1HYH4_9FUNG</name>
<evidence type="ECO:0000313" key="2">
    <source>
        <dbReference type="Proteomes" id="UP001145114"/>
    </source>
</evidence>
<protein>
    <submittedName>
        <fullName evidence="1">Peroxin</fullName>
    </submittedName>
</protein>
<gene>
    <name evidence="1" type="primary">PEX3</name>
    <name evidence="1" type="ORF">EV182_000255</name>
</gene>
<comment type="caution">
    <text evidence="1">The sequence shown here is derived from an EMBL/GenBank/DDBJ whole genome shotgun (WGS) entry which is preliminary data.</text>
</comment>
<dbReference type="Proteomes" id="UP001145114">
    <property type="component" value="Unassembled WGS sequence"/>
</dbReference>
<reference evidence="1" key="1">
    <citation type="submission" date="2022-06" db="EMBL/GenBank/DDBJ databases">
        <title>Phylogenomic reconstructions and comparative analyses of Kickxellomycotina fungi.</title>
        <authorList>
            <person name="Reynolds N.K."/>
            <person name="Stajich J.E."/>
            <person name="Barry K."/>
            <person name="Grigoriev I.V."/>
            <person name="Crous P."/>
            <person name="Smith M.E."/>
        </authorList>
    </citation>
    <scope>NUCLEOTIDE SEQUENCE</scope>
    <source>
        <strain evidence="1">RSA 2271</strain>
    </source>
</reference>
<accession>A0ACC1HYH4</accession>
<organism evidence="1 2">
    <name type="scientific">Spiromyces aspiralis</name>
    <dbReference type="NCBI Taxonomy" id="68401"/>
    <lineage>
        <taxon>Eukaryota</taxon>
        <taxon>Fungi</taxon>
        <taxon>Fungi incertae sedis</taxon>
        <taxon>Zoopagomycota</taxon>
        <taxon>Kickxellomycotina</taxon>
        <taxon>Kickxellomycetes</taxon>
        <taxon>Kickxellales</taxon>
        <taxon>Kickxellaceae</taxon>
        <taxon>Spiromyces</taxon>
    </lineage>
</organism>
<keyword evidence="2" id="KW-1185">Reference proteome</keyword>